<reference evidence="1" key="1">
    <citation type="journal article" date="2020" name="bioRxiv">
        <title>Chromosome-level reference genome of the European wasp spider Argiope bruennichi: a resource for studies on range expansion and evolutionary adaptation.</title>
        <authorList>
            <person name="Sheffer M.M."/>
            <person name="Hoppe A."/>
            <person name="Krehenwinkel H."/>
            <person name="Uhl G."/>
            <person name="Kuss A.W."/>
            <person name="Jensen L."/>
            <person name="Jensen C."/>
            <person name="Gillespie R.G."/>
            <person name="Hoff K.J."/>
            <person name="Prost S."/>
        </authorList>
    </citation>
    <scope>NUCLEOTIDE SEQUENCE</scope>
</reference>
<protein>
    <submittedName>
        <fullName evidence="1">Uncharacterized protein</fullName>
    </submittedName>
</protein>
<proteinExistence type="predicted"/>
<keyword evidence="2" id="KW-1185">Reference proteome</keyword>
<gene>
    <name evidence="1" type="ORF">HNY73_011860</name>
</gene>
<evidence type="ECO:0000313" key="1">
    <source>
        <dbReference type="EMBL" id="KAF8781469.1"/>
    </source>
</evidence>
<dbReference type="Proteomes" id="UP000807504">
    <property type="component" value="Unassembled WGS sequence"/>
</dbReference>
<evidence type="ECO:0000313" key="2">
    <source>
        <dbReference type="Proteomes" id="UP000807504"/>
    </source>
</evidence>
<dbReference type="EMBL" id="JABXBU010001863">
    <property type="protein sequence ID" value="KAF8781469.1"/>
    <property type="molecule type" value="Genomic_DNA"/>
</dbReference>
<comment type="caution">
    <text evidence="1">The sequence shown here is derived from an EMBL/GenBank/DDBJ whole genome shotgun (WGS) entry which is preliminary data.</text>
</comment>
<organism evidence="1 2">
    <name type="scientific">Argiope bruennichi</name>
    <name type="common">Wasp spider</name>
    <name type="synonym">Aranea bruennichi</name>
    <dbReference type="NCBI Taxonomy" id="94029"/>
    <lineage>
        <taxon>Eukaryota</taxon>
        <taxon>Metazoa</taxon>
        <taxon>Ecdysozoa</taxon>
        <taxon>Arthropoda</taxon>
        <taxon>Chelicerata</taxon>
        <taxon>Arachnida</taxon>
        <taxon>Araneae</taxon>
        <taxon>Araneomorphae</taxon>
        <taxon>Entelegynae</taxon>
        <taxon>Araneoidea</taxon>
        <taxon>Araneidae</taxon>
        <taxon>Argiope</taxon>
    </lineage>
</organism>
<reference evidence="1" key="2">
    <citation type="submission" date="2020-06" db="EMBL/GenBank/DDBJ databases">
        <authorList>
            <person name="Sheffer M."/>
        </authorList>
    </citation>
    <scope>NUCLEOTIDE SEQUENCE</scope>
</reference>
<name>A0A8T0EXL1_ARGBR</name>
<sequence length="109" mass="13007">MSMVEMMEMICDEENSNIRQKVEMCIDEMDIEPYKEIMKQCNPEFGDDFSGEALMKYSCEQTQEQWKEADECAIEKMKEEGKDEEEGKKIMKDMTECVERRMSEESERK</sequence>
<accession>A0A8T0EXL1</accession>
<dbReference type="AlphaFoldDB" id="A0A8T0EXL1"/>